<accession>A0ABR2BFT7</accession>
<proteinExistence type="predicted"/>
<protein>
    <submittedName>
        <fullName evidence="1">Uncharacterized protein</fullName>
    </submittedName>
</protein>
<gene>
    <name evidence="1" type="ORF">V6N12_074097</name>
</gene>
<sequence>MTRGIVQERLVMTQKQLRSFLNSLSGGIIRTRGGRFTCPGGSRLSDSNIQLFISFLEPSGSGSSVATAGIRNVYNLS</sequence>
<dbReference type="EMBL" id="JBBPBM010000120">
    <property type="protein sequence ID" value="KAK8506038.1"/>
    <property type="molecule type" value="Genomic_DNA"/>
</dbReference>
<keyword evidence="2" id="KW-1185">Reference proteome</keyword>
<organism evidence="1 2">
    <name type="scientific">Hibiscus sabdariffa</name>
    <name type="common">roselle</name>
    <dbReference type="NCBI Taxonomy" id="183260"/>
    <lineage>
        <taxon>Eukaryota</taxon>
        <taxon>Viridiplantae</taxon>
        <taxon>Streptophyta</taxon>
        <taxon>Embryophyta</taxon>
        <taxon>Tracheophyta</taxon>
        <taxon>Spermatophyta</taxon>
        <taxon>Magnoliopsida</taxon>
        <taxon>eudicotyledons</taxon>
        <taxon>Gunneridae</taxon>
        <taxon>Pentapetalae</taxon>
        <taxon>rosids</taxon>
        <taxon>malvids</taxon>
        <taxon>Malvales</taxon>
        <taxon>Malvaceae</taxon>
        <taxon>Malvoideae</taxon>
        <taxon>Hibiscus</taxon>
    </lineage>
</organism>
<evidence type="ECO:0000313" key="2">
    <source>
        <dbReference type="Proteomes" id="UP001472677"/>
    </source>
</evidence>
<comment type="caution">
    <text evidence="1">The sequence shown here is derived from an EMBL/GenBank/DDBJ whole genome shotgun (WGS) entry which is preliminary data.</text>
</comment>
<evidence type="ECO:0000313" key="1">
    <source>
        <dbReference type="EMBL" id="KAK8506038.1"/>
    </source>
</evidence>
<dbReference type="Proteomes" id="UP001472677">
    <property type="component" value="Unassembled WGS sequence"/>
</dbReference>
<name>A0ABR2BFT7_9ROSI</name>
<reference evidence="1 2" key="1">
    <citation type="journal article" date="2024" name="G3 (Bethesda)">
        <title>Genome assembly of Hibiscus sabdariffa L. provides insights into metabolisms of medicinal natural products.</title>
        <authorList>
            <person name="Kim T."/>
        </authorList>
    </citation>
    <scope>NUCLEOTIDE SEQUENCE [LARGE SCALE GENOMIC DNA]</scope>
    <source>
        <strain evidence="1">TK-2024</strain>
        <tissue evidence="1">Old leaves</tissue>
    </source>
</reference>